<dbReference type="Gene3D" id="3.40.710.10">
    <property type="entry name" value="DD-peptidase/beta-lactamase superfamily"/>
    <property type="match status" value="1"/>
</dbReference>
<dbReference type="InterPro" id="IPR005311">
    <property type="entry name" value="PBP_dimer"/>
</dbReference>
<feature type="domain" description="PASTA" evidence="5">
    <location>
        <begin position="602"/>
        <end position="661"/>
    </location>
</feature>
<evidence type="ECO:0000256" key="3">
    <source>
        <dbReference type="ARBA" id="ARBA00023136"/>
    </source>
</evidence>
<comment type="subcellular location">
    <subcellularLocation>
        <location evidence="1">Membrane</location>
    </subcellularLocation>
</comment>
<name>A0A1G9SKG5_9BACT</name>
<dbReference type="OrthoDB" id="9789078at2"/>
<dbReference type="InterPro" id="IPR050515">
    <property type="entry name" value="Beta-lactam/transpept"/>
</dbReference>
<keyword evidence="4" id="KW-1133">Transmembrane helix</keyword>
<dbReference type="CDD" id="cd06575">
    <property type="entry name" value="PASTA_Pbp2x-like_2"/>
    <property type="match status" value="1"/>
</dbReference>
<dbReference type="PROSITE" id="PS51178">
    <property type="entry name" value="PASTA"/>
    <property type="match status" value="1"/>
</dbReference>
<dbReference type="GO" id="GO:0071555">
    <property type="term" value="P:cell wall organization"/>
    <property type="evidence" value="ECO:0007669"/>
    <property type="project" value="TreeGrafter"/>
</dbReference>
<evidence type="ECO:0000259" key="5">
    <source>
        <dbReference type="PROSITE" id="PS51178"/>
    </source>
</evidence>
<sequence>MAARPTQNSSDKADRWFRVRLRLVGIVFAAAFALVVGRAYYLQVVSGEMWQKRAEQQFQRAIPLAPQRGNIYDRNGAEMAVSLENDSIYAEPPRLRDPGAAARKLAQALNLPVADVQEKLTGKRGFVWIKRRVTPAESDRVRALGLAGIGFIKEHKRYYPNSEIGAQVIGFTGLDPQGLEGVELSYDAELLGAGGYLLMEQDALGRRMTAGNDIVRDGELSHSLYLTIDRNLQYVVEKELAAQVRAMRARSGTVVVLEPDSGRILAMAGQPDFNPNVFWRHKPDHWRNRAICDSFEPGSTFKIFLMAAALEQGVVKPGQSFYCENGRYRIGGRTIHDHRPYKNLTVAEILQVSSNIGTAKIAKALERERFHQFIEGFGFGARTGIDLRGEVTGMVRSPAQWFEIDLAAISFGQGISVTPLQLATATAAIANGGRLMRPYLVERIIDGQGQVVREQTPTVVRRVVSRETAALVRDMMVAVTESGGTGTLAAVPGFRVAGKTGTAQKVDPVAGGYSADKRIASFIGFVPAEDPRLVMVVVLDEPEEQTYGGLVAAPVFSRIAGQALRQLGVSPTLPRGADPLPPVIEARNLAPLAPLVDAEPNTEGPGRMPDLSGMSYRQVLQVMERTGLNIRLEGSGKVVEQVPRSGETIRYDSEVRVRLAAST</sequence>
<accession>A0A1G9SKG5</accession>
<dbReference type="STRING" id="392333.SAMN05660860_02403"/>
<evidence type="ECO:0000313" key="6">
    <source>
        <dbReference type="EMBL" id="SDM35978.1"/>
    </source>
</evidence>
<dbReference type="GO" id="GO:0004180">
    <property type="term" value="F:carboxypeptidase activity"/>
    <property type="evidence" value="ECO:0007669"/>
    <property type="project" value="UniProtKB-KW"/>
</dbReference>
<keyword evidence="2" id="KW-0121">Carboxypeptidase</keyword>
<protein>
    <submittedName>
        <fullName evidence="6">Peptidoglycan synthetase FtsI</fullName>
    </submittedName>
</protein>
<dbReference type="SUPFAM" id="SSF56601">
    <property type="entry name" value="beta-lactamase/transpeptidase-like"/>
    <property type="match status" value="1"/>
</dbReference>
<keyword evidence="4" id="KW-0812">Transmembrane</keyword>
<organism evidence="6 7">
    <name type="scientific">Geoalkalibacter ferrihydriticus</name>
    <dbReference type="NCBI Taxonomy" id="392333"/>
    <lineage>
        <taxon>Bacteria</taxon>
        <taxon>Pseudomonadati</taxon>
        <taxon>Thermodesulfobacteriota</taxon>
        <taxon>Desulfuromonadia</taxon>
        <taxon>Desulfuromonadales</taxon>
        <taxon>Geoalkalibacteraceae</taxon>
        <taxon>Geoalkalibacter</taxon>
    </lineage>
</organism>
<dbReference type="Pfam" id="PF03717">
    <property type="entry name" value="PBP_dimer"/>
    <property type="match status" value="1"/>
</dbReference>
<dbReference type="SUPFAM" id="SSF54184">
    <property type="entry name" value="Penicillin-binding protein 2x (pbp-2x), c-terminal domain"/>
    <property type="match status" value="1"/>
</dbReference>
<evidence type="ECO:0000256" key="4">
    <source>
        <dbReference type="SAM" id="Phobius"/>
    </source>
</evidence>
<keyword evidence="2" id="KW-0645">Protease</keyword>
<dbReference type="InterPro" id="IPR012338">
    <property type="entry name" value="Beta-lactam/transpept-like"/>
</dbReference>
<dbReference type="Pfam" id="PF03793">
    <property type="entry name" value="PASTA"/>
    <property type="match status" value="1"/>
</dbReference>
<reference evidence="6 7" key="1">
    <citation type="submission" date="2016-10" db="EMBL/GenBank/DDBJ databases">
        <authorList>
            <person name="de Groot N.N."/>
        </authorList>
    </citation>
    <scope>NUCLEOTIDE SEQUENCE [LARGE SCALE GENOMIC DNA]</scope>
    <source>
        <strain evidence="6 7">DSM 17813</strain>
    </source>
</reference>
<dbReference type="AlphaFoldDB" id="A0A1G9SKG5"/>
<dbReference type="PANTHER" id="PTHR30627:SF1">
    <property type="entry name" value="PEPTIDOGLYCAN D,D-TRANSPEPTIDASE FTSI"/>
    <property type="match status" value="1"/>
</dbReference>
<dbReference type="Pfam" id="PF00905">
    <property type="entry name" value="Transpeptidase"/>
    <property type="match status" value="1"/>
</dbReference>
<proteinExistence type="predicted"/>
<dbReference type="InterPro" id="IPR036138">
    <property type="entry name" value="PBP_dimer_sf"/>
</dbReference>
<dbReference type="GO" id="GO:0008658">
    <property type="term" value="F:penicillin binding"/>
    <property type="evidence" value="ECO:0007669"/>
    <property type="project" value="InterPro"/>
</dbReference>
<dbReference type="SUPFAM" id="SSF56519">
    <property type="entry name" value="Penicillin binding protein dimerisation domain"/>
    <property type="match status" value="1"/>
</dbReference>
<dbReference type="Proteomes" id="UP000182146">
    <property type="component" value="Unassembled WGS sequence"/>
</dbReference>
<dbReference type="InterPro" id="IPR005543">
    <property type="entry name" value="PASTA_dom"/>
</dbReference>
<gene>
    <name evidence="6" type="ORF">SAMN05660860_02403</name>
</gene>
<keyword evidence="3 4" id="KW-0472">Membrane</keyword>
<dbReference type="RefSeq" id="WP_052445968.1">
    <property type="nucleotide sequence ID" value="NZ_FNGU01000005.1"/>
</dbReference>
<evidence type="ECO:0000256" key="1">
    <source>
        <dbReference type="ARBA" id="ARBA00004370"/>
    </source>
</evidence>
<feature type="transmembrane region" description="Helical" evidence="4">
    <location>
        <begin position="21"/>
        <end position="41"/>
    </location>
</feature>
<dbReference type="GO" id="GO:0005886">
    <property type="term" value="C:plasma membrane"/>
    <property type="evidence" value="ECO:0007669"/>
    <property type="project" value="TreeGrafter"/>
</dbReference>
<keyword evidence="2" id="KW-0378">Hydrolase</keyword>
<dbReference type="InterPro" id="IPR001460">
    <property type="entry name" value="PCN-bd_Tpept"/>
</dbReference>
<dbReference type="Gene3D" id="3.90.1310.10">
    <property type="entry name" value="Penicillin-binding protein 2a (Domain 2)"/>
    <property type="match status" value="1"/>
</dbReference>
<dbReference type="SMART" id="SM00740">
    <property type="entry name" value="PASTA"/>
    <property type="match status" value="1"/>
</dbReference>
<evidence type="ECO:0000256" key="2">
    <source>
        <dbReference type="ARBA" id="ARBA00022645"/>
    </source>
</evidence>
<dbReference type="EMBL" id="FNGU01000005">
    <property type="protein sequence ID" value="SDM35978.1"/>
    <property type="molecule type" value="Genomic_DNA"/>
</dbReference>
<dbReference type="PANTHER" id="PTHR30627">
    <property type="entry name" value="PEPTIDOGLYCAN D,D-TRANSPEPTIDASE"/>
    <property type="match status" value="1"/>
</dbReference>
<evidence type="ECO:0000313" key="7">
    <source>
        <dbReference type="Proteomes" id="UP000182146"/>
    </source>
</evidence>
<dbReference type="Gene3D" id="3.30.450.330">
    <property type="match status" value="1"/>
</dbReference>
<dbReference type="Gene3D" id="1.10.150.770">
    <property type="match status" value="1"/>
</dbReference>